<reference evidence="1 2" key="1">
    <citation type="journal article" date="2013" name="Biodegradation">
        <title>Occurrence of 4-tert-butylphenol (4-t-BP) biodegradation in an aquatic sample caused by the presence of Spirodela polyrrhiza and isolation of a 4-t-BP-utilizing bacterium.</title>
        <authorList>
            <person name="Ogata Y."/>
            <person name="Toyama T."/>
            <person name="Yu N."/>
            <person name="Wang X."/>
            <person name="Sei K."/>
            <person name="Ike M."/>
        </authorList>
    </citation>
    <scope>NUCLEOTIDE SEQUENCE [LARGE SCALE GENOMIC DNA]</scope>
    <source>
        <strain evidence="1 2">OMI</strain>
    </source>
</reference>
<dbReference type="Pfam" id="PF00756">
    <property type="entry name" value="Esterase"/>
    <property type="match status" value="1"/>
</dbReference>
<evidence type="ECO:0000313" key="2">
    <source>
        <dbReference type="Proteomes" id="UP000221538"/>
    </source>
</evidence>
<dbReference type="Gene3D" id="3.40.50.1820">
    <property type="entry name" value="alpha/beta hydrolase"/>
    <property type="match status" value="1"/>
</dbReference>
<reference evidence="1 2" key="2">
    <citation type="journal article" date="2013" name="Environ. Sci. Technol.">
        <title>The 4-tert-butylphenol-utilizing bacterium Sphingobium fuliginis OMI can degrade bisphenols via phenolic ring hydroxylation and meta-cleavage pathway.</title>
        <authorList>
            <person name="Ogata Y."/>
            <person name="Goda S."/>
            <person name="Toyama T."/>
            <person name="Sei K."/>
            <person name="Ike M."/>
        </authorList>
    </citation>
    <scope>NUCLEOTIDE SEQUENCE [LARGE SCALE GENOMIC DNA]</scope>
    <source>
        <strain evidence="1 2">OMI</strain>
    </source>
</reference>
<sequence length="368" mass="39961">MKTNDMRWKEDDVKKMIMAAMVGSALAMSAGPGGTQVATGGPPAVAGAKAVTVERIKVHAPSIEGNLEGEAADRDVLVLLPPSYGREPGRRYPVIYALHGYSIGAEQWTKEIHVPTTVQNAFAKGSREMILVLPDSKTVHNGSMYSGSMTTGDFETFIARDLVHYIDTHYRTIPRRESRGLAGHSMGGYGTSRIGMKHADMFGALYMMSPCCLSPRSAGQMDAAALKALEAVKTPADSAALPFLLRAQLATAAAWSPNPGNPPLYLDLPVKDGQVQPQVLARWAANAPLAFVDQYIGNLRRYRAIAIDVGDKDGLKDDARALHEALDRYGIANSFEIYDGDHTNRVAWRFQDKLIPFFASHLDFGTAK</sequence>
<organism evidence="1 2">
    <name type="scientific">Sphingobium fuliginis (strain ATCC 27551)</name>
    <dbReference type="NCBI Taxonomy" id="336203"/>
    <lineage>
        <taxon>Bacteria</taxon>
        <taxon>Pseudomonadati</taxon>
        <taxon>Pseudomonadota</taxon>
        <taxon>Alphaproteobacteria</taxon>
        <taxon>Sphingomonadales</taxon>
        <taxon>Sphingomonadaceae</taxon>
        <taxon>Sphingobium</taxon>
    </lineage>
</organism>
<accession>A0A292ZLB0</accession>
<dbReference type="GO" id="GO:0016747">
    <property type="term" value="F:acyltransferase activity, transferring groups other than amino-acyl groups"/>
    <property type="evidence" value="ECO:0007669"/>
    <property type="project" value="TreeGrafter"/>
</dbReference>
<proteinExistence type="predicted"/>
<dbReference type="EMBL" id="BEWI01000032">
    <property type="protein sequence ID" value="GAY23605.1"/>
    <property type="molecule type" value="Genomic_DNA"/>
</dbReference>
<gene>
    <name evidence="1" type="ORF">SFOMI_4183</name>
</gene>
<protein>
    <submittedName>
        <fullName evidence="1">Esterase</fullName>
    </submittedName>
</protein>
<dbReference type="AlphaFoldDB" id="A0A292ZLB0"/>
<dbReference type="PANTHER" id="PTHR48098:SF1">
    <property type="entry name" value="DIACYLGLYCEROL ACYLTRANSFERASE_MYCOLYLTRANSFERASE AG85A"/>
    <property type="match status" value="1"/>
</dbReference>
<dbReference type="InterPro" id="IPR029058">
    <property type="entry name" value="AB_hydrolase_fold"/>
</dbReference>
<evidence type="ECO:0000313" key="1">
    <source>
        <dbReference type="EMBL" id="GAY23605.1"/>
    </source>
</evidence>
<name>A0A292ZLB0_SPHSA</name>
<dbReference type="InterPro" id="IPR050583">
    <property type="entry name" value="Mycobacterial_A85_antigen"/>
</dbReference>
<dbReference type="SUPFAM" id="SSF53474">
    <property type="entry name" value="alpha/beta-Hydrolases"/>
    <property type="match status" value="1"/>
</dbReference>
<dbReference type="InterPro" id="IPR000801">
    <property type="entry name" value="Esterase-like"/>
</dbReference>
<comment type="caution">
    <text evidence="1">The sequence shown here is derived from an EMBL/GenBank/DDBJ whole genome shotgun (WGS) entry which is preliminary data.</text>
</comment>
<dbReference type="PANTHER" id="PTHR48098">
    <property type="entry name" value="ENTEROCHELIN ESTERASE-RELATED"/>
    <property type="match status" value="1"/>
</dbReference>
<dbReference type="Proteomes" id="UP000221538">
    <property type="component" value="Unassembled WGS sequence"/>
</dbReference>